<evidence type="ECO:0000313" key="2">
    <source>
        <dbReference type="EMBL" id="MWB97658.1"/>
    </source>
</evidence>
<feature type="region of interest" description="Disordered" evidence="1">
    <location>
        <begin position="1"/>
        <end position="20"/>
    </location>
</feature>
<proteinExistence type="predicted"/>
<protein>
    <submittedName>
        <fullName evidence="2">Uncharacterized protein</fullName>
    </submittedName>
</protein>
<reference evidence="2 3" key="1">
    <citation type="submission" date="2019-12" db="EMBL/GenBank/DDBJ databases">
        <authorList>
            <person name="Kim Y.S."/>
        </authorList>
    </citation>
    <scope>NUCLEOTIDE SEQUENCE [LARGE SCALE GENOMIC DNA]</scope>
    <source>
        <strain evidence="2 3">MMS17-SY077</strain>
    </source>
</reference>
<name>A0A6I4NT92_9MICO</name>
<evidence type="ECO:0000256" key="1">
    <source>
        <dbReference type="SAM" id="MobiDB-lite"/>
    </source>
</evidence>
<keyword evidence="3" id="KW-1185">Reference proteome</keyword>
<dbReference type="AlphaFoldDB" id="A0A6I4NT92"/>
<gene>
    <name evidence="2" type="ORF">GB864_03685</name>
</gene>
<dbReference type="Proteomes" id="UP000438182">
    <property type="component" value="Unassembled WGS sequence"/>
</dbReference>
<sequence>MVEAIRREGEENTAASPTEPGLYRLPCGSCYVELWIGSDGEEHWSVPGNPIGFTRESISLCIHGPRPWTRLHTLAEASQIFAARIEGGATIDELVREYEEAEAADA</sequence>
<comment type="caution">
    <text evidence="2">The sequence shown here is derived from an EMBL/GenBank/DDBJ whole genome shotgun (WGS) entry which is preliminary data.</text>
</comment>
<feature type="compositionally biased region" description="Basic and acidic residues" evidence="1">
    <location>
        <begin position="1"/>
        <end position="10"/>
    </location>
</feature>
<accession>A0A6I4NT92</accession>
<dbReference type="RefSeq" id="WP_160423006.1">
    <property type="nucleotide sequence ID" value="NZ_WSTA01000010.1"/>
</dbReference>
<organism evidence="2 3">
    <name type="scientific">Agromyces seonyuensis</name>
    <dbReference type="NCBI Taxonomy" id="2662446"/>
    <lineage>
        <taxon>Bacteria</taxon>
        <taxon>Bacillati</taxon>
        <taxon>Actinomycetota</taxon>
        <taxon>Actinomycetes</taxon>
        <taxon>Micrococcales</taxon>
        <taxon>Microbacteriaceae</taxon>
        <taxon>Agromyces</taxon>
    </lineage>
</organism>
<dbReference type="EMBL" id="WSTA01000010">
    <property type="protein sequence ID" value="MWB97658.1"/>
    <property type="molecule type" value="Genomic_DNA"/>
</dbReference>
<evidence type="ECO:0000313" key="3">
    <source>
        <dbReference type="Proteomes" id="UP000438182"/>
    </source>
</evidence>